<evidence type="ECO:0000256" key="1">
    <source>
        <dbReference type="ARBA" id="ARBA00000085"/>
    </source>
</evidence>
<evidence type="ECO:0000313" key="12">
    <source>
        <dbReference type="Proteomes" id="UP000193136"/>
    </source>
</evidence>
<feature type="coiled-coil region" evidence="7">
    <location>
        <begin position="223"/>
        <end position="274"/>
    </location>
</feature>
<dbReference type="PRINTS" id="PR00344">
    <property type="entry name" value="BCTRLSENSOR"/>
</dbReference>
<comment type="caution">
    <text evidence="11">The sequence shown here is derived from an EMBL/GenBank/DDBJ whole genome shotgun (WGS) entry which is preliminary data.</text>
</comment>
<dbReference type="InterPro" id="IPR005467">
    <property type="entry name" value="His_kinase_dom"/>
</dbReference>
<sequence>MRLSHKSFLAIMPLVLLIIGALSFLQLQLSTHSLNQQALRGMHSLLDLFFQQHLAPLQRQYPNSGTAGQEQALQAAADFPLPEGGHLLIFGHDGGLLLDTRPGNNGSHGENHYRFLTSRGWNPAGTTEFETSNPDDNEVFLVRPFPSWKWQVVFAFKNQLLETGKRQLLHISIGITAAATLLLIIILTILTRKTLIRPIKKLRSRAGQIARGDFNHPAPLDSRDELGELAASMEQMAAQLDAQHRQLNRELQLRRSAEEDLRRLTVELEQRVQERTAALQRSNQDLEQFAYVASHDLQEPLRIITGYVQLLQRRYQGQLDADADEFIHFAVDAANRMKQLINDLLDYSRIDRKGDPFVEVDLNRVLDRALKNLELTIEENGARIESERLPGLVADPGQMERLLQNLIGNAIKFHGQNPPVIKVFSQREKDAWRITIEDNGIGIDALYRERIFQVFQRLHGLAEYPGTGIGLAMCKKITERHGGHIGVDSEPGKGACFWFVIPDRRTP</sequence>
<keyword evidence="5" id="KW-0808">Transferase</keyword>
<dbReference type="STRING" id="1969733.B5V00_15535"/>
<dbReference type="Gene3D" id="3.30.565.10">
    <property type="entry name" value="Histidine kinase-like ATPase, C-terminal domain"/>
    <property type="match status" value="1"/>
</dbReference>
<dbReference type="Proteomes" id="UP000193136">
    <property type="component" value="Unassembled WGS sequence"/>
</dbReference>
<dbReference type="SUPFAM" id="SSF47384">
    <property type="entry name" value="Homodimeric domain of signal transducing histidine kinase"/>
    <property type="match status" value="1"/>
</dbReference>
<dbReference type="Gene3D" id="1.10.287.130">
    <property type="match status" value="1"/>
</dbReference>
<dbReference type="PROSITE" id="PS50109">
    <property type="entry name" value="HIS_KIN"/>
    <property type="match status" value="1"/>
</dbReference>
<evidence type="ECO:0000313" key="11">
    <source>
        <dbReference type="EMBL" id="ORJ54903.1"/>
    </source>
</evidence>
<keyword evidence="4" id="KW-0597">Phosphoprotein</keyword>
<dbReference type="EMBL" id="NAAD01000030">
    <property type="protein sequence ID" value="ORJ54903.1"/>
    <property type="molecule type" value="Genomic_DNA"/>
</dbReference>
<dbReference type="InterPro" id="IPR036097">
    <property type="entry name" value="HisK_dim/P_sf"/>
</dbReference>
<dbReference type="CDD" id="cd06225">
    <property type="entry name" value="HAMP"/>
    <property type="match status" value="1"/>
</dbReference>
<dbReference type="SMART" id="SM00387">
    <property type="entry name" value="HATPase_c"/>
    <property type="match status" value="1"/>
</dbReference>
<comment type="catalytic activity">
    <reaction evidence="1">
        <text>ATP + protein L-histidine = ADP + protein N-phospho-L-histidine.</text>
        <dbReference type="EC" id="2.7.13.3"/>
    </reaction>
</comment>
<dbReference type="Pfam" id="PF00512">
    <property type="entry name" value="HisKA"/>
    <property type="match status" value="1"/>
</dbReference>
<dbReference type="SUPFAM" id="SSF55874">
    <property type="entry name" value="ATPase domain of HSP90 chaperone/DNA topoisomerase II/histidine kinase"/>
    <property type="match status" value="1"/>
</dbReference>
<comment type="subcellular location">
    <subcellularLocation>
        <location evidence="2">Membrane</location>
    </subcellularLocation>
</comment>
<evidence type="ECO:0000259" key="10">
    <source>
        <dbReference type="PROSITE" id="PS50885"/>
    </source>
</evidence>
<evidence type="ECO:0000259" key="9">
    <source>
        <dbReference type="PROSITE" id="PS50109"/>
    </source>
</evidence>
<evidence type="ECO:0000256" key="7">
    <source>
        <dbReference type="SAM" id="Coils"/>
    </source>
</evidence>
<dbReference type="PANTHER" id="PTHR43304:SF1">
    <property type="entry name" value="PAC DOMAIN-CONTAINING PROTEIN"/>
    <property type="match status" value="1"/>
</dbReference>
<keyword evidence="8" id="KW-1133">Transmembrane helix</keyword>
<dbReference type="GO" id="GO:0000155">
    <property type="term" value="F:phosphorelay sensor kinase activity"/>
    <property type="evidence" value="ECO:0007669"/>
    <property type="project" value="InterPro"/>
</dbReference>
<dbReference type="Gene3D" id="6.10.340.10">
    <property type="match status" value="1"/>
</dbReference>
<dbReference type="SMART" id="SM00388">
    <property type="entry name" value="HisKA"/>
    <property type="match status" value="1"/>
</dbReference>
<reference evidence="11 12" key="1">
    <citation type="submission" date="2017-03" db="EMBL/GenBank/DDBJ databases">
        <title>Genome sequence of Geothermobacter sp. EPR-M, Deep-Sea Iron Reducer.</title>
        <authorList>
            <person name="Tully B."/>
            <person name="Savalia P."/>
            <person name="Abuyen K."/>
            <person name="Baughan C."/>
            <person name="Romero E."/>
            <person name="Ronkowski C."/>
            <person name="Torres B."/>
            <person name="Tremblay J."/>
            <person name="Trujillo A."/>
            <person name="Tyler M."/>
            <person name="Perez-Rodriguez I."/>
            <person name="Amend J."/>
        </authorList>
    </citation>
    <scope>NUCLEOTIDE SEQUENCE [LARGE SCALE GENOMIC DNA]</scope>
    <source>
        <strain evidence="11 12">EPR-M</strain>
    </source>
</reference>
<feature type="domain" description="HAMP" evidence="10">
    <location>
        <begin position="193"/>
        <end position="245"/>
    </location>
</feature>
<keyword evidence="8" id="KW-0472">Membrane</keyword>
<evidence type="ECO:0000256" key="2">
    <source>
        <dbReference type="ARBA" id="ARBA00004370"/>
    </source>
</evidence>
<keyword evidence="6" id="KW-0418">Kinase</keyword>
<dbReference type="RefSeq" id="WP_085011722.1">
    <property type="nucleotide sequence ID" value="NZ_NAAD01000030.1"/>
</dbReference>
<dbReference type="Pfam" id="PF00672">
    <property type="entry name" value="HAMP"/>
    <property type="match status" value="1"/>
</dbReference>
<accession>A0A1X0XPV2</accession>
<keyword evidence="8" id="KW-0812">Transmembrane</keyword>
<dbReference type="InterPro" id="IPR003594">
    <property type="entry name" value="HATPase_dom"/>
</dbReference>
<dbReference type="GO" id="GO:0016020">
    <property type="term" value="C:membrane"/>
    <property type="evidence" value="ECO:0007669"/>
    <property type="project" value="UniProtKB-SubCell"/>
</dbReference>
<organism evidence="11 12">
    <name type="scientific">Geothermobacter hydrogeniphilus</name>
    <dbReference type="NCBI Taxonomy" id="1969733"/>
    <lineage>
        <taxon>Bacteria</taxon>
        <taxon>Pseudomonadati</taxon>
        <taxon>Thermodesulfobacteriota</taxon>
        <taxon>Desulfuromonadia</taxon>
        <taxon>Desulfuromonadales</taxon>
        <taxon>Geothermobacteraceae</taxon>
        <taxon>Geothermobacter</taxon>
    </lineage>
</organism>
<dbReference type="FunFam" id="3.30.565.10:FF:000006">
    <property type="entry name" value="Sensor histidine kinase WalK"/>
    <property type="match status" value="1"/>
</dbReference>
<dbReference type="EC" id="2.7.13.3" evidence="3"/>
<keyword evidence="12" id="KW-1185">Reference proteome</keyword>
<name>A0A1X0XPV2_9BACT</name>
<dbReference type="Pfam" id="PF02518">
    <property type="entry name" value="HATPase_c"/>
    <property type="match status" value="1"/>
</dbReference>
<evidence type="ECO:0000256" key="8">
    <source>
        <dbReference type="SAM" id="Phobius"/>
    </source>
</evidence>
<dbReference type="OrthoDB" id="5389501at2"/>
<dbReference type="PROSITE" id="PS50885">
    <property type="entry name" value="HAMP"/>
    <property type="match status" value="1"/>
</dbReference>
<evidence type="ECO:0000256" key="6">
    <source>
        <dbReference type="ARBA" id="ARBA00022777"/>
    </source>
</evidence>
<dbReference type="PANTHER" id="PTHR43304">
    <property type="entry name" value="PHYTOCHROME-LIKE PROTEIN CPH1"/>
    <property type="match status" value="1"/>
</dbReference>
<dbReference type="InterPro" id="IPR036890">
    <property type="entry name" value="HATPase_C_sf"/>
</dbReference>
<proteinExistence type="predicted"/>
<gene>
    <name evidence="11" type="ORF">B5V00_15535</name>
</gene>
<dbReference type="CDD" id="cd00082">
    <property type="entry name" value="HisKA"/>
    <property type="match status" value="1"/>
</dbReference>
<dbReference type="SMART" id="SM00304">
    <property type="entry name" value="HAMP"/>
    <property type="match status" value="1"/>
</dbReference>
<dbReference type="InterPro" id="IPR003660">
    <property type="entry name" value="HAMP_dom"/>
</dbReference>
<evidence type="ECO:0000256" key="3">
    <source>
        <dbReference type="ARBA" id="ARBA00012438"/>
    </source>
</evidence>
<evidence type="ECO:0000256" key="4">
    <source>
        <dbReference type="ARBA" id="ARBA00022553"/>
    </source>
</evidence>
<dbReference type="InterPro" id="IPR004358">
    <property type="entry name" value="Sig_transdc_His_kin-like_C"/>
</dbReference>
<dbReference type="SUPFAM" id="SSF158472">
    <property type="entry name" value="HAMP domain-like"/>
    <property type="match status" value="1"/>
</dbReference>
<protein>
    <recommendedName>
        <fullName evidence="3">histidine kinase</fullName>
        <ecNumber evidence="3">2.7.13.3</ecNumber>
    </recommendedName>
</protein>
<dbReference type="InterPro" id="IPR052162">
    <property type="entry name" value="Sensor_kinase/Photoreceptor"/>
</dbReference>
<evidence type="ECO:0000256" key="5">
    <source>
        <dbReference type="ARBA" id="ARBA00022679"/>
    </source>
</evidence>
<keyword evidence="7" id="KW-0175">Coiled coil</keyword>
<dbReference type="InterPro" id="IPR003661">
    <property type="entry name" value="HisK_dim/P_dom"/>
</dbReference>
<dbReference type="AlphaFoldDB" id="A0A1X0XPV2"/>
<feature type="transmembrane region" description="Helical" evidence="8">
    <location>
        <begin position="168"/>
        <end position="191"/>
    </location>
</feature>
<feature type="domain" description="Histidine kinase" evidence="9">
    <location>
        <begin position="292"/>
        <end position="505"/>
    </location>
</feature>